<accession>A0A0E9Y1Y2</accession>
<reference evidence="2" key="1">
    <citation type="submission" date="2014-11" db="EMBL/GenBank/DDBJ databases">
        <authorList>
            <person name="Amaro Gonzalez C."/>
        </authorList>
    </citation>
    <scope>NUCLEOTIDE SEQUENCE</scope>
</reference>
<evidence type="ECO:0000259" key="1">
    <source>
        <dbReference type="Pfam" id="PF25600"/>
    </source>
</evidence>
<evidence type="ECO:0000313" key="2">
    <source>
        <dbReference type="EMBL" id="JAI08009.1"/>
    </source>
</evidence>
<proteinExistence type="predicted"/>
<dbReference type="EMBL" id="GBXM01000569">
    <property type="protein sequence ID" value="JAI08009.1"/>
    <property type="molecule type" value="Transcribed_RNA"/>
</dbReference>
<protein>
    <recommendedName>
        <fullName evidence="1">TRIM8/14/16/25/29/45/65 coiled-coil region domain-containing protein</fullName>
    </recommendedName>
</protein>
<name>A0A0E9Y1Y2_ANGAN</name>
<dbReference type="Pfam" id="PF25600">
    <property type="entry name" value="TRIM_CC"/>
    <property type="match status" value="1"/>
</dbReference>
<organism evidence="2">
    <name type="scientific">Anguilla anguilla</name>
    <name type="common">European freshwater eel</name>
    <name type="synonym">Muraena anguilla</name>
    <dbReference type="NCBI Taxonomy" id="7936"/>
    <lineage>
        <taxon>Eukaryota</taxon>
        <taxon>Metazoa</taxon>
        <taxon>Chordata</taxon>
        <taxon>Craniata</taxon>
        <taxon>Vertebrata</taxon>
        <taxon>Euteleostomi</taxon>
        <taxon>Actinopterygii</taxon>
        <taxon>Neopterygii</taxon>
        <taxon>Teleostei</taxon>
        <taxon>Anguilliformes</taxon>
        <taxon>Anguillidae</taxon>
        <taxon>Anguilla</taxon>
    </lineage>
</organism>
<reference evidence="2" key="2">
    <citation type="journal article" date="2015" name="Fish Shellfish Immunol.">
        <title>Early steps in the European eel (Anguilla anguilla)-Vibrio vulnificus interaction in the gills: Role of the RtxA13 toxin.</title>
        <authorList>
            <person name="Callol A."/>
            <person name="Pajuelo D."/>
            <person name="Ebbesson L."/>
            <person name="Teles M."/>
            <person name="MacKenzie S."/>
            <person name="Amaro C."/>
        </authorList>
    </citation>
    <scope>NUCLEOTIDE SEQUENCE</scope>
</reference>
<sequence length="49" mass="5654">MRRRDAELEQFSHTEDHIQFLQSVSLSVPFLDLETCPASLSVHTSLLRL</sequence>
<dbReference type="InterPro" id="IPR058030">
    <property type="entry name" value="TRIM8/14/16/25/29/45/65_CC"/>
</dbReference>
<feature type="domain" description="TRIM8/14/16/25/29/45/65 coiled-coil region" evidence="1">
    <location>
        <begin position="1"/>
        <end position="43"/>
    </location>
</feature>
<dbReference type="AlphaFoldDB" id="A0A0E9Y1Y2"/>